<dbReference type="InterPro" id="IPR036236">
    <property type="entry name" value="Znf_C2H2_sf"/>
</dbReference>
<feature type="domain" description="J" evidence="21">
    <location>
        <begin position="8"/>
        <end position="77"/>
    </location>
</feature>
<dbReference type="GO" id="GO:0045259">
    <property type="term" value="C:proton-transporting ATP synthase complex"/>
    <property type="evidence" value="ECO:0007669"/>
    <property type="project" value="UniProtKB-KW"/>
</dbReference>
<dbReference type="Gene3D" id="1.10.287.110">
    <property type="entry name" value="DnaJ domain"/>
    <property type="match status" value="1"/>
</dbReference>
<feature type="compositionally biased region" description="Acidic residues" evidence="20">
    <location>
        <begin position="272"/>
        <end position="290"/>
    </location>
</feature>
<dbReference type="GO" id="GO:0003676">
    <property type="term" value="F:nucleic acid binding"/>
    <property type="evidence" value="ECO:0007669"/>
    <property type="project" value="InterPro"/>
</dbReference>
<dbReference type="PANTHER" id="PTHR45495">
    <property type="entry name" value="DNAJ PROTEIN JJJ1 HOMOLOG"/>
    <property type="match status" value="1"/>
</dbReference>
<keyword evidence="14" id="KW-0496">Mitochondrion</keyword>
<keyword evidence="6" id="KW-0813">Transport</keyword>
<evidence type="ECO:0000256" key="3">
    <source>
        <dbReference type="ARBA" id="ARBA00007681"/>
    </source>
</evidence>
<accession>A0A218VXE2</accession>
<feature type="region of interest" description="Disordered" evidence="20">
    <location>
        <begin position="237"/>
        <end position="290"/>
    </location>
</feature>
<dbReference type="Proteomes" id="UP000197138">
    <property type="component" value="Unassembled WGS sequence"/>
</dbReference>
<comment type="subcellular location">
    <subcellularLocation>
        <location evidence="2">Mitochondrion inner membrane</location>
        <topology evidence="2">Peripheral membrane protein</topology>
    </subcellularLocation>
</comment>
<comment type="subunit">
    <text evidence="4">F-type ATPases have 2 components, CF(1) - the catalytic core - and CF(0) - the membrane proton channel. CF(1) has five subunits: alpha(3), beta(3), gamma(1), delta(1), epsilon(1). CF(0) has three main subunits: a, b and c.</text>
</comment>
<protein>
    <recommendedName>
        <fullName evidence="5">ATP synthase subunit gamma, mitochondrial</fullName>
    </recommendedName>
    <alternativeName>
        <fullName evidence="18">F-ATPase gamma subunit</fullName>
    </alternativeName>
</protein>
<feature type="region of interest" description="Disordered" evidence="20">
    <location>
        <begin position="343"/>
        <end position="569"/>
    </location>
</feature>
<dbReference type="CDD" id="cd06257">
    <property type="entry name" value="DnaJ"/>
    <property type="match status" value="1"/>
</dbReference>
<dbReference type="InterPro" id="IPR000131">
    <property type="entry name" value="ATP_synth_F1_gsu"/>
</dbReference>
<keyword evidence="10" id="KW-0999">Mitochondrion inner membrane</keyword>
<dbReference type="GO" id="GO:0008270">
    <property type="term" value="F:zinc ion binding"/>
    <property type="evidence" value="ECO:0007669"/>
    <property type="project" value="UniProtKB-KW"/>
</dbReference>
<feature type="compositionally biased region" description="Basic and acidic residues" evidence="20">
    <location>
        <begin position="524"/>
        <end position="551"/>
    </location>
</feature>
<dbReference type="PROSITE" id="PS50157">
    <property type="entry name" value="ZINC_FINGER_C2H2_2"/>
    <property type="match status" value="1"/>
</dbReference>
<evidence type="ECO:0000256" key="18">
    <source>
        <dbReference type="ARBA" id="ARBA00031066"/>
    </source>
</evidence>
<organism evidence="23 24">
    <name type="scientific">Punica granatum</name>
    <name type="common">Pomegranate</name>
    <dbReference type="NCBI Taxonomy" id="22663"/>
    <lineage>
        <taxon>Eukaryota</taxon>
        <taxon>Viridiplantae</taxon>
        <taxon>Streptophyta</taxon>
        <taxon>Embryophyta</taxon>
        <taxon>Tracheophyta</taxon>
        <taxon>Spermatophyta</taxon>
        <taxon>Magnoliopsida</taxon>
        <taxon>eudicotyledons</taxon>
        <taxon>Gunneridae</taxon>
        <taxon>Pentapetalae</taxon>
        <taxon>rosids</taxon>
        <taxon>malvids</taxon>
        <taxon>Myrtales</taxon>
        <taxon>Lythraceae</taxon>
        <taxon>Punica</taxon>
    </lineage>
</organism>
<name>A0A218VXE2_PUNGR</name>
<dbReference type="InterPro" id="IPR003604">
    <property type="entry name" value="Matrin/U1-like-C_Znf_C2H2"/>
</dbReference>
<dbReference type="InterPro" id="IPR023632">
    <property type="entry name" value="ATP_synth_F1_gsu_CS"/>
</dbReference>
<keyword evidence="8 19" id="KW-0863">Zinc-finger</keyword>
<dbReference type="AlphaFoldDB" id="A0A218VXE2"/>
<dbReference type="InterPro" id="IPR054076">
    <property type="entry name" value="ZUO1-like_ZHD"/>
</dbReference>
<evidence type="ECO:0000256" key="2">
    <source>
        <dbReference type="ARBA" id="ARBA00004637"/>
    </source>
</evidence>
<evidence type="ECO:0000256" key="1">
    <source>
        <dbReference type="ARBA" id="ARBA00002361"/>
    </source>
</evidence>
<feature type="compositionally biased region" description="Basic and acidic residues" evidence="20">
    <location>
        <begin position="237"/>
        <end position="269"/>
    </location>
</feature>
<evidence type="ECO:0000256" key="19">
    <source>
        <dbReference type="PROSITE-ProRule" id="PRU00042"/>
    </source>
</evidence>
<comment type="caution">
    <text evidence="23">The sequence shown here is derived from an EMBL/GenBank/DDBJ whole genome shotgun (WGS) entry which is preliminary data.</text>
</comment>
<evidence type="ECO:0000256" key="5">
    <source>
        <dbReference type="ARBA" id="ARBA00020843"/>
    </source>
</evidence>
<evidence type="ECO:0000313" key="24">
    <source>
        <dbReference type="Proteomes" id="UP000197138"/>
    </source>
</evidence>
<dbReference type="InterPro" id="IPR035968">
    <property type="entry name" value="ATP_synth_F1_ATPase_gsu"/>
</dbReference>
<dbReference type="InterPro" id="IPR013087">
    <property type="entry name" value="Znf_C2H2_type"/>
</dbReference>
<dbReference type="InterPro" id="IPR022755">
    <property type="entry name" value="Znf_C2H2_jaz"/>
</dbReference>
<dbReference type="FunFam" id="1.10.287.80:FF:000001">
    <property type="entry name" value="ATP synthase gamma chain"/>
    <property type="match status" value="1"/>
</dbReference>
<gene>
    <name evidence="23" type="ORF">CDL15_Pgr008824</name>
</gene>
<evidence type="ECO:0000256" key="12">
    <source>
        <dbReference type="ARBA" id="ARBA00022946"/>
    </source>
</evidence>
<evidence type="ECO:0000256" key="4">
    <source>
        <dbReference type="ARBA" id="ARBA00011648"/>
    </source>
</evidence>
<sequence length="873" mass="98101">MAVPEKRDFYEVLGVHRECTADEIRSAYKKLALQRHPDKLVQSGISQEDATAQFQELVHAYEVLSDPKERAWYDSHRSQILFADAKSSVSGSPIIDLSSYFSNTTFSGYCDTGKGFYKVYSDLFGKVYAAELNYARKMGVGINSVREAPMMGNLDSPYAQVTAFYNYWLGFCTVMDFGWVDMYDSAAGESRRLRRLMEEENKKLRKKARREYNEMVRGLAEFVKKRDKRVIDMAVKRNMENEKKKEERKKKMEQEKLERARAAAHKEPEWATVEEEEEEEEEEELEYEDEVFGDGDNEAKKEELYCVACGKKFKSKKQWENHEKSKKHKEKVAALRESFIEEDEALDEEIDESVRVEDGEIGNGVESLEEDEVEEIMRRVRDELDIESESGSGEEEKFKEDVGGHGEDHGADEVSAKEKGKEDVGPSGGDGEKDDGDEISILEAMLSGRKNRRKAAASMQDELKSGGGDSEFMEYDNRKSTRRNRGGKKERGKKNNGEAVGGNRDEDGRNGFVNSNKEASVAKTEVRSADDDEFVEKHKKEKGNAKKDTNMRSKNLPKGKKGKSSAKNSENLCETCGEEFESREDIPFGARSISTQVVRNRMKSVKNIQKITKAMKMVAASKLRAIQIRAENSRGLWQPFTALLGDTPSVDVKKNVIVTVSSDKGLCGGINSTSVKISKALYKLNSGPDKETKYVVLGEKAKAQLVRDSKKNIELTISELQKNPLNYTQVSVLADDILKNVEFDALRIIFNKFHSVVSFLPTMSTVLSPEIVEREAEAGGKLGELDSYEIEGGETKAEILQNLAEFQFSCVLFNAVLENACSEQGARMSAMDSSSRNAGDMLDRLTLTYNRTRQASITTELIEIISGASALEG</sequence>
<keyword evidence="9" id="KW-0375">Hydrogen ion transport</keyword>
<reference evidence="24" key="1">
    <citation type="journal article" date="2017" name="Plant J.">
        <title>The pomegranate (Punica granatum L.) genome and the genomics of punicalagin biosynthesis.</title>
        <authorList>
            <person name="Qin G."/>
            <person name="Xu C."/>
            <person name="Ming R."/>
            <person name="Tang H."/>
            <person name="Guyot R."/>
            <person name="Kramer E.M."/>
            <person name="Hu Y."/>
            <person name="Yi X."/>
            <person name="Qi Y."/>
            <person name="Xu X."/>
            <person name="Gao Z."/>
            <person name="Pan H."/>
            <person name="Jian J."/>
            <person name="Tian Y."/>
            <person name="Yue Z."/>
            <person name="Xu Y."/>
        </authorList>
    </citation>
    <scope>NUCLEOTIDE SEQUENCE [LARGE SCALE GENOMIC DNA]</scope>
    <source>
        <strain evidence="24">cv. Dabenzi</strain>
    </source>
</reference>
<dbReference type="EMBL" id="MTKT01005615">
    <property type="protein sequence ID" value="OWM65234.1"/>
    <property type="molecule type" value="Genomic_DNA"/>
</dbReference>
<dbReference type="Gene3D" id="3.30.160.60">
    <property type="entry name" value="Classic Zinc Finger"/>
    <property type="match status" value="1"/>
</dbReference>
<keyword evidence="12" id="KW-0809">Transit peptide</keyword>
<dbReference type="GO" id="GO:0005743">
    <property type="term" value="C:mitochondrial inner membrane"/>
    <property type="evidence" value="ECO:0007669"/>
    <property type="project" value="UniProtKB-SubCell"/>
</dbReference>
<evidence type="ECO:0000256" key="20">
    <source>
        <dbReference type="SAM" id="MobiDB-lite"/>
    </source>
</evidence>
<evidence type="ECO:0000256" key="11">
    <source>
        <dbReference type="ARBA" id="ARBA00022833"/>
    </source>
</evidence>
<evidence type="ECO:0000256" key="14">
    <source>
        <dbReference type="ARBA" id="ARBA00023128"/>
    </source>
</evidence>
<dbReference type="InterPro" id="IPR018253">
    <property type="entry name" value="DnaJ_domain_CS"/>
</dbReference>
<evidence type="ECO:0000256" key="10">
    <source>
        <dbReference type="ARBA" id="ARBA00022792"/>
    </source>
</evidence>
<dbReference type="SUPFAM" id="SSF52943">
    <property type="entry name" value="ATP synthase (F1-ATPase), gamma subunit"/>
    <property type="match status" value="1"/>
</dbReference>
<evidence type="ECO:0000256" key="9">
    <source>
        <dbReference type="ARBA" id="ARBA00022781"/>
    </source>
</evidence>
<dbReference type="Pfam" id="PF00226">
    <property type="entry name" value="DnaJ"/>
    <property type="match status" value="1"/>
</dbReference>
<keyword evidence="15" id="KW-0472">Membrane</keyword>
<dbReference type="PROSITE" id="PS50076">
    <property type="entry name" value="DNAJ_2"/>
    <property type="match status" value="1"/>
</dbReference>
<dbReference type="CDD" id="cd12151">
    <property type="entry name" value="F1-ATPase_gamma"/>
    <property type="match status" value="1"/>
</dbReference>
<dbReference type="PRINTS" id="PR00625">
    <property type="entry name" value="JDOMAIN"/>
</dbReference>
<feature type="domain" description="C2H2-type" evidence="22">
    <location>
        <begin position="304"/>
        <end position="333"/>
    </location>
</feature>
<evidence type="ECO:0000259" key="22">
    <source>
        <dbReference type="PROSITE" id="PS50157"/>
    </source>
</evidence>
<dbReference type="InterPro" id="IPR001623">
    <property type="entry name" value="DnaJ_domain"/>
</dbReference>
<feature type="compositionally biased region" description="Basic residues" evidence="20">
    <location>
        <begin position="555"/>
        <end position="564"/>
    </location>
</feature>
<dbReference type="Pfam" id="PF12171">
    <property type="entry name" value="zf-C2H2_jaz"/>
    <property type="match status" value="1"/>
</dbReference>
<dbReference type="Pfam" id="PF00231">
    <property type="entry name" value="ATP-synt"/>
    <property type="match status" value="1"/>
</dbReference>
<evidence type="ECO:0000256" key="7">
    <source>
        <dbReference type="ARBA" id="ARBA00022723"/>
    </source>
</evidence>
<dbReference type="NCBIfam" id="TIGR01146">
    <property type="entry name" value="ATPsyn_F1gamma"/>
    <property type="match status" value="1"/>
</dbReference>
<keyword evidence="7" id="KW-0479">Metal-binding</keyword>
<dbReference type="Pfam" id="PF21884">
    <property type="entry name" value="ZUO1-like_ZHD"/>
    <property type="match status" value="1"/>
</dbReference>
<evidence type="ECO:0000256" key="16">
    <source>
        <dbReference type="ARBA" id="ARBA00023196"/>
    </source>
</evidence>
<evidence type="ECO:0000256" key="15">
    <source>
        <dbReference type="ARBA" id="ARBA00023136"/>
    </source>
</evidence>
<evidence type="ECO:0000256" key="17">
    <source>
        <dbReference type="ARBA" id="ARBA00023310"/>
    </source>
</evidence>
<dbReference type="Gene3D" id="1.10.287.80">
    <property type="entry name" value="ATP synthase, gamma subunit, helix hairpin domain"/>
    <property type="match status" value="1"/>
</dbReference>
<keyword evidence="16" id="KW-0139">CF(1)</keyword>
<dbReference type="PRINTS" id="PR00126">
    <property type="entry name" value="ATPASEGAMMA"/>
</dbReference>
<dbReference type="InterPro" id="IPR044648">
    <property type="entry name" value="JJJ1_plant"/>
</dbReference>
<dbReference type="PROSITE" id="PS00153">
    <property type="entry name" value="ATPASE_GAMMA"/>
    <property type="match status" value="1"/>
</dbReference>
<dbReference type="GO" id="GO:0046933">
    <property type="term" value="F:proton-transporting ATP synthase activity, rotational mechanism"/>
    <property type="evidence" value="ECO:0007669"/>
    <property type="project" value="InterPro"/>
</dbReference>
<dbReference type="SMART" id="SM00271">
    <property type="entry name" value="DnaJ"/>
    <property type="match status" value="1"/>
</dbReference>
<keyword evidence="13" id="KW-0406">Ion transport</keyword>
<feature type="compositionally biased region" description="Basic and acidic residues" evidence="20">
    <location>
        <begin position="487"/>
        <end position="496"/>
    </location>
</feature>
<keyword evidence="11" id="KW-0862">Zinc</keyword>
<comment type="similarity">
    <text evidence="3">Belongs to the ATPase gamma chain family.</text>
</comment>
<feature type="compositionally biased region" description="Basic and acidic residues" evidence="20">
    <location>
        <begin position="394"/>
        <end position="424"/>
    </location>
</feature>
<evidence type="ECO:0000256" key="13">
    <source>
        <dbReference type="ARBA" id="ARBA00023065"/>
    </source>
</evidence>
<dbReference type="SUPFAM" id="SSF46565">
    <property type="entry name" value="Chaperone J-domain"/>
    <property type="match status" value="1"/>
</dbReference>
<dbReference type="PROSITE" id="PS00636">
    <property type="entry name" value="DNAJ_1"/>
    <property type="match status" value="1"/>
</dbReference>
<dbReference type="FunFam" id="3.40.1380.10:FF:000005">
    <property type="entry name" value="ATP synthase subunit gamma"/>
    <property type="match status" value="1"/>
</dbReference>
<evidence type="ECO:0000313" key="23">
    <source>
        <dbReference type="EMBL" id="OWM65234.1"/>
    </source>
</evidence>
<dbReference type="PANTHER" id="PTHR45495:SF1">
    <property type="entry name" value="DNAJ PROTEIN JJJ1 HOMOLOG"/>
    <property type="match status" value="1"/>
</dbReference>
<dbReference type="SMART" id="SM00451">
    <property type="entry name" value="ZnF_U1"/>
    <property type="match status" value="1"/>
</dbReference>
<keyword evidence="17" id="KW-0066">ATP synthesis</keyword>
<dbReference type="PROSITE" id="PS00028">
    <property type="entry name" value="ZINC_FINGER_C2H2_1"/>
    <property type="match status" value="1"/>
</dbReference>
<evidence type="ECO:0000256" key="8">
    <source>
        <dbReference type="ARBA" id="ARBA00022771"/>
    </source>
</evidence>
<comment type="function">
    <text evidence="1">Mitochondrial membrane ATP synthase (F(1)F(0) ATP synthase or Complex V) produces ATP from ADP in the presence of a proton gradient across the membrane which is generated by electron transport complexes of the respiratory chain. F-type ATPases consist of two structural domains, F(1) - containing the extramembraneous catalytic core, and F(0) - containing the membrane proton channel, linked together by a central stalk and a peripheral stalk. During catalysis, ATP synthesis in the catalytic domain of F(1) is coupled via a rotary mechanism of the central stalk subunits to proton translocation. Part of the complex F(1) domain and the central stalk which is part of the complex rotary element. The gamma subunit protrudes into the catalytic domain formed of alpha(3)beta(3). Rotation of the central stalk against the surrounding alpha(3)beta(3) subunits leads to hydrolysis of ATP in three separate catalytic sites on the beta subunits.</text>
</comment>
<proteinExistence type="inferred from homology"/>
<evidence type="ECO:0000256" key="6">
    <source>
        <dbReference type="ARBA" id="ARBA00022448"/>
    </source>
</evidence>
<dbReference type="Gene3D" id="3.40.1380.10">
    <property type="match status" value="1"/>
</dbReference>
<dbReference type="InterPro" id="IPR036869">
    <property type="entry name" value="J_dom_sf"/>
</dbReference>
<dbReference type="HAMAP" id="MF_00815">
    <property type="entry name" value="ATP_synth_gamma_bact"/>
    <property type="match status" value="1"/>
</dbReference>
<dbReference type="SUPFAM" id="SSF57667">
    <property type="entry name" value="beta-beta-alpha zinc fingers"/>
    <property type="match status" value="1"/>
</dbReference>
<evidence type="ECO:0000259" key="21">
    <source>
        <dbReference type="PROSITE" id="PS50076"/>
    </source>
</evidence>